<keyword evidence="2" id="KW-0805">Transcription regulation</keyword>
<dbReference type="Gene3D" id="3.40.50.2300">
    <property type="match status" value="2"/>
</dbReference>
<dbReference type="PANTHER" id="PTHR30146:SF148">
    <property type="entry name" value="HTH-TYPE TRANSCRIPTIONAL REPRESSOR PURR-RELATED"/>
    <property type="match status" value="1"/>
</dbReference>
<dbReference type="SUPFAM" id="SSF53822">
    <property type="entry name" value="Periplasmic binding protein-like I"/>
    <property type="match status" value="1"/>
</dbReference>
<dbReference type="AlphaFoldDB" id="A0A1J5SAM6"/>
<keyword evidence="1" id="KW-0678">Repressor</keyword>
<dbReference type="PANTHER" id="PTHR30146">
    <property type="entry name" value="LACI-RELATED TRANSCRIPTIONAL REPRESSOR"/>
    <property type="match status" value="1"/>
</dbReference>
<dbReference type="InterPro" id="IPR046335">
    <property type="entry name" value="LacI/GalR-like_sensor"/>
</dbReference>
<dbReference type="InterPro" id="IPR010982">
    <property type="entry name" value="Lambda_DNA-bd_dom_sf"/>
</dbReference>
<sequence length="372" mass="40681">MNDRPTIKDVARLAQVHFTTVSMAMRGHPSIPAATRERILAIANRIGYQRNEVFSALTRRRSNFGGGYLTPRIAYLANQSPEEGYLKVAHNVLFVAGARRQAEALGYDFELVYVAPGHHDSRSLDHYLKSRSIRGFIIGSFIPGRPDLGVDWNDYAVAKINSRQVAPGVPFVSNDQYGEVRCAFSNLRRLGYRRIGLAVGQPDEQVTDGMHQSALLLEQAGIPARDRVPPLLFPTEANTSREVVPLLRAWIRSHRPDAVLCTWATIADMIREAGFDCPGKVACASLCLSKPDPAVAGIVASLEPVGEQAASLLVAALRAETRGIPSLATATYVRGTWFDGATAPNRVTTMTEARGRSPEGMTSRSSYQIPKQ</sequence>
<dbReference type="Pfam" id="PF00356">
    <property type="entry name" value="LacI"/>
    <property type="match status" value="1"/>
</dbReference>
<comment type="caution">
    <text evidence="7">The sequence shown here is derived from an EMBL/GenBank/DDBJ whole genome shotgun (WGS) entry which is preliminary data.</text>
</comment>
<reference evidence="7" key="1">
    <citation type="submission" date="2016-10" db="EMBL/GenBank/DDBJ databases">
        <title>Sequence of Gallionella enrichment culture.</title>
        <authorList>
            <person name="Poehlein A."/>
            <person name="Muehling M."/>
            <person name="Daniel R."/>
        </authorList>
    </citation>
    <scope>NUCLEOTIDE SEQUENCE</scope>
</reference>
<feature type="compositionally biased region" description="Polar residues" evidence="5">
    <location>
        <begin position="360"/>
        <end position="372"/>
    </location>
</feature>
<dbReference type="InterPro" id="IPR000843">
    <property type="entry name" value="HTH_LacI"/>
</dbReference>
<organism evidence="7">
    <name type="scientific">mine drainage metagenome</name>
    <dbReference type="NCBI Taxonomy" id="410659"/>
    <lineage>
        <taxon>unclassified sequences</taxon>
        <taxon>metagenomes</taxon>
        <taxon>ecological metagenomes</taxon>
    </lineage>
</organism>
<dbReference type="Pfam" id="PF13377">
    <property type="entry name" value="Peripla_BP_3"/>
    <property type="match status" value="1"/>
</dbReference>
<evidence type="ECO:0000259" key="6">
    <source>
        <dbReference type="PROSITE" id="PS50932"/>
    </source>
</evidence>
<feature type="domain" description="HTH lacI-type" evidence="6">
    <location>
        <begin position="5"/>
        <end position="59"/>
    </location>
</feature>
<accession>A0A1J5SAM6</accession>
<evidence type="ECO:0000256" key="2">
    <source>
        <dbReference type="ARBA" id="ARBA00023015"/>
    </source>
</evidence>
<dbReference type="SUPFAM" id="SSF47413">
    <property type="entry name" value="lambda repressor-like DNA-binding domains"/>
    <property type="match status" value="1"/>
</dbReference>
<dbReference type="GO" id="GO:0003700">
    <property type="term" value="F:DNA-binding transcription factor activity"/>
    <property type="evidence" value="ECO:0007669"/>
    <property type="project" value="TreeGrafter"/>
</dbReference>
<keyword evidence="3" id="KW-0238">DNA-binding</keyword>
<gene>
    <name evidence="7" type="primary">degA_4</name>
    <name evidence="7" type="ORF">GALL_125540</name>
</gene>
<keyword evidence="4" id="KW-0804">Transcription</keyword>
<dbReference type="PROSITE" id="PS50932">
    <property type="entry name" value="HTH_LACI_2"/>
    <property type="match status" value="1"/>
</dbReference>
<dbReference type="SMART" id="SM00354">
    <property type="entry name" value="HTH_LACI"/>
    <property type="match status" value="1"/>
</dbReference>
<evidence type="ECO:0000313" key="7">
    <source>
        <dbReference type="EMBL" id="OIR05242.1"/>
    </source>
</evidence>
<dbReference type="GO" id="GO:0000976">
    <property type="term" value="F:transcription cis-regulatory region binding"/>
    <property type="evidence" value="ECO:0007669"/>
    <property type="project" value="TreeGrafter"/>
</dbReference>
<dbReference type="EMBL" id="MLJW01000051">
    <property type="protein sequence ID" value="OIR05242.1"/>
    <property type="molecule type" value="Genomic_DNA"/>
</dbReference>
<dbReference type="CDD" id="cd01392">
    <property type="entry name" value="HTH_LacI"/>
    <property type="match status" value="1"/>
</dbReference>
<feature type="region of interest" description="Disordered" evidence="5">
    <location>
        <begin position="349"/>
        <end position="372"/>
    </location>
</feature>
<proteinExistence type="predicted"/>
<evidence type="ECO:0000256" key="1">
    <source>
        <dbReference type="ARBA" id="ARBA00022491"/>
    </source>
</evidence>
<evidence type="ECO:0000256" key="3">
    <source>
        <dbReference type="ARBA" id="ARBA00023125"/>
    </source>
</evidence>
<evidence type="ECO:0000256" key="5">
    <source>
        <dbReference type="SAM" id="MobiDB-lite"/>
    </source>
</evidence>
<protein>
    <submittedName>
        <fullName evidence="7">HTH-type transcriptional regulator DegA</fullName>
    </submittedName>
</protein>
<dbReference type="InterPro" id="IPR028082">
    <property type="entry name" value="Peripla_BP_I"/>
</dbReference>
<evidence type="ECO:0000256" key="4">
    <source>
        <dbReference type="ARBA" id="ARBA00023163"/>
    </source>
</evidence>
<dbReference type="Gene3D" id="1.10.260.40">
    <property type="entry name" value="lambda repressor-like DNA-binding domains"/>
    <property type="match status" value="1"/>
</dbReference>
<name>A0A1J5SAM6_9ZZZZ</name>